<dbReference type="InterPro" id="IPR041635">
    <property type="entry name" value="Type_ISP_LLaBIII_C"/>
</dbReference>
<accession>A0A3N5BBX9</accession>
<dbReference type="GO" id="GO:0008170">
    <property type="term" value="F:N-methyltransferase activity"/>
    <property type="evidence" value="ECO:0007669"/>
    <property type="project" value="InterPro"/>
</dbReference>
<feature type="domain" description="Type ISP restriction-modification enzyme LLaBIII C-terminal specificity" evidence="7">
    <location>
        <begin position="770"/>
        <end position="1116"/>
    </location>
</feature>
<dbReference type="GO" id="GO:0009307">
    <property type="term" value="P:DNA restriction-modification system"/>
    <property type="evidence" value="ECO:0007669"/>
    <property type="project" value="UniProtKB-KW"/>
</dbReference>
<dbReference type="InterPro" id="IPR029063">
    <property type="entry name" value="SAM-dependent_MTases_sf"/>
</dbReference>
<evidence type="ECO:0000313" key="8">
    <source>
        <dbReference type="EMBL" id="RPF55266.1"/>
    </source>
</evidence>
<dbReference type="Pfam" id="PF02384">
    <property type="entry name" value="N6_Mtase"/>
    <property type="match status" value="1"/>
</dbReference>
<keyword evidence="2 8" id="KW-0489">Methyltransferase</keyword>
<proteinExistence type="predicted"/>
<evidence type="ECO:0000313" key="9">
    <source>
        <dbReference type="Proteomes" id="UP000276443"/>
    </source>
</evidence>
<dbReference type="InterPro" id="IPR002052">
    <property type="entry name" value="DNA_methylase_N6_adenine_CS"/>
</dbReference>
<dbReference type="GO" id="GO:0032259">
    <property type="term" value="P:methylation"/>
    <property type="evidence" value="ECO:0007669"/>
    <property type="project" value="UniProtKB-KW"/>
</dbReference>
<reference evidence="8 9" key="1">
    <citation type="submission" date="2018-11" db="EMBL/GenBank/DDBJ databases">
        <title>Genomic Encyclopedia of Type Strains, Phase IV (KMG-IV): sequencing the most valuable type-strain genomes for metagenomic binning, comparative biology and taxonomic classification.</title>
        <authorList>
            <person name="Goeker M."/>
        </authorList>
    </citation>
    <scope>NUCLEOTIDE SEQUENCE [LARGE SCALE GENOMIC DNA]</scope>
    <source>
        <strain evidence="8 9">DSM 18090</strain>
    </source>
</reference>
<keyword evidence="4" id="KW-0680">Restriction system</keyword>
<evidence type="ECO:0000256" key="3">
    <source>
        <dbReference type="ARBA" id="ARBA00022679"/>
    </source>
</evidence>
<evidence type="ECO:0000256" key="1">
    <source>
        <dbReference type="ARBA" id="ARBA00011900"/>
    </source>
</evidence>
<keyword evidence="9" id="KW-1185">Reference proteome</keyword>
<organism evidence="8 9">
    <name type="scientific">Aquisalibacillus elongatus</name>
    <dbReference type="NCBI Taxonomy" id="485577"/>
    <lineage>
        <taxon>Bacteria</taxon>
        <taxon>Bacillati</taxon>
        <taxon>Bacillota</taxon>
        <taxon>Bacilli</taxon>
        <taxon>Bacillales</taxon>
        <taxon>Bacillaceae</taxon>
        <taxon>Aquisalibacillus</taxon>
    </lineage>
</organism>
<dbReference type="AlphaFoldDB" id="A0A3N5BBX9"/>
<dbReference type="EC" id="2.1.1.72" evidence="1"/>
<dbReference type="InterPro" id="IPR050953">
    <property type="entry name" value="N4_N6_ade-DNA_methylase"/>
</dbReference>
<dbReference type="PANTHER" id="PTHR33841:SF1">
    <property type="entry name" value="DNA METHYLTRANSFERASE A"/>
    <property type="match status" value="1"/>
</dbReference>
<evidence type="ECO:0000259" key="6">
    <source>
        <dbReference type="Pfam" id="PF02384"/>
    </source>
</evidence>
<dbReference type="Gene3D" id="3.40.50.150">
    <property type="entry name" value="Vaccinia Virus protein VP39"/>
    <property type="match status" value="1"/>
</dbReference>
<keyword evidence="3" id="KW-0808">Transferase</keyword>
<dbReference type="InterPro" id="IPR003356">
    <property type="entry name" value="DNA_methylase_A-5"/>
</dbReference>
<dbReference type="SUPFAM" id="SSF53335">
    <property type="entry name" value="S-adenosyl-L-methionine-dependent methyltransferases"/>
    <property type="match status" value="1"/>
</dbReference>
<dbReference type="Proteomes" id="UP000276443">
    <property type="component" value="Unassembled WGS sequence"/>
</dbReference>
<comment type="caution">
    <text evidence="8">The sequence shown here is derived from an EMBL/GenBank/DDBJ whole genome shotgun (WGS) entry which is preliminary data.</text>
</comment>
<dbReference type="Pfam" id="PF18135">
    <property type="entry name" value="Type_ISP_C"/>
    <property type="match status" value="1"/>
</dbReference>
<dbReference type="PANTHER" id="PTHR33841">
    <property type="entry name" value="DNA METHYLTRANSFERASE YEEA-RELATED"/>
    <property type="match status" value="1"/>
</dbReference>
<sequence>MRKEGVNLVESNISKIKDLDSLLEYLVDELEWPILLDEIEPEEYSFNYDPVDFNLSSEFGAEINQLRPLVQDQPWGIFIVEFEHKNLPISALRKILFGLVPSKRNNDSESPKWNKENLIFICFFGEKDNRTIAFIHFDESSKVLPSLKSFYWQPSLETNFHSINEGLSKLKWPENEEDSIGWITNWSSAFSSGYRERVKTSIDLSTKLASLAKKTKDLIQEVYNVESKNGPLHNLYESFKEELIHDLSVSEFADMYAQTVAYGLFYARIMNKSNDFEISEVVELIPNTNPFLKELLKKCFEHGYGKDSKLDFDELEIGEIVYLLSATNTDKILDDFGRRTGGGTEDPVIHFYEGFLNEYQKEQRKERGVFYTPDPVVEFIVKSVDLILKNDFSFEKGLADSSTRKVKIKRESKRKNKNGLYGIVEDTKDVPSIQILDPATGTGTFLKQVIQLIKNQFDKDFITESNEDSKNEWNKYVSKSLLPRIFGFEIMMAPYAIAHMKIGLLLKETGYDFNNDERLNILLTNALEAPEFEKRTIFNFNALSEESNLANEVKNNQSVNIVIGNPPYLADSSNENEFIRNLLRGVDLDGSSTESYFEINGKPLGERNPRWLNDDYVKFLRLGHHLISRTDGGILAFITNHGYLSNPTFRGMREKLFKSFDYIYIIDLHGNSKYREVAPDGSIDENVFNIQQGVAIAILVKRSDKKNINSKVFHLDLWGDKTYKYKWLKNNTVDSIDWIELKPSLPDYLFIPRNDNLYSDYIKDSWKITDIFPVNSVGVVTARDHFVLQWSIEDTWKTINDFITQPTEIAREKYQLRKDVVEWKVKLAQDDLKKSNIKKNKVVPFLYRPFDIRYTYYTGRSKGFMCRPRPEVMTHLIDIDDNLALLTARSNKSPKPDHFFCTRYISEAKAAESTTQSANFPLYIKSELSLKNYVKQPNISKDFIKELTDKLGLTFIKTGNGNLTETIGPEDIFYYIYAIFYSNGYRETYSEFLKSDFPRVKITRNLELFRSLVKYGSKLVKLHLMEINLETNINFVNPNYNKVIDKVSYKQKELEVWINNTSYFTGIDRWVWEFEVGGYSLCKKWLNYRKGKELTNDDLEHFKQIVEIIKETKVLMGNIDSLIQKNINSLY</sequence>
<evidence type="ECO:0000259" key="7">
    <source>
        <dbReference type="Pfam" id="PF18135"/>
    </source>
</evidence>
<dbReference type="GO" id="GO:0009007">
    <property type="term" value="F:site-specific DNA-methyltransferase (adenine-specific) activity"/>
    <property type="evidence" value="ECO:0007669"/>
    <property type="project" value="UniProtKB-EC"/>
</dbReference>
<evidence type="ECO:0000256" key="4">
    <source>
        <dbReference type="ARBA" id="ARBA00022747"/>
    </source>
</evidence>
<feature type="domain" description="DNA methylase adenine-specific" evidence="6">
    <location>
        <begin position="347"/>
        <end position="576"/>
    </location>
</feature>
<dbReference type="GO" id="GO:0003677">
    <property type="term" value="F:DNA binding"/>
    <property type="evidence" value="ECO:0007669"/>
    <property type="project" value="InterPro"/>
</dbReference>
<dbReference type="PRINTS" id="PR00507">
    <property type="entry name" value="N12N6MTFRASE"/>
</dbReference>
<name>A0A3N5BBX9_9BACI</name>
<evidence type="ECO:0000256" key="2">
    <source>
        <dbReference type="ARBA" id="ARBA00022603"/>
    </source>
</evidence>
<comment type="catalytic activity">
    <reaction evidence="5">
        <text>a 2'-deoxyadenosine in DNA + S-adenosyl-L-methionine = an N(6)-methyl-2'-deoxyadenosine in DNA + S-adenosyl-L-homocysteine + H(+)</text>
        <dbReference type="Rhea" id="RHEA:15197"/>
        <dbReference type="Rhea" id="RHEA-COMP:12418"/>
        <dbReference type="Rhea" id="RHEA-COMP:12419"/>
        <dbReference type="ChEBI" id="CHEBI:15378"/>
        <dbReference type="ChEBI" id="CHEBI:57856"/>
        <dbReference type="ChEBI" id="CHEBI:59789"/>
        <dbReference type="ChEBI" id="CHEBI:90615"/>
        <dbReference type="ChEBI" id="CHEBI:90616"/>
        <dbReference type="EC" id="2.1.1.72"/>
    </reaction>
</comment>
<evidence type="ECO:0000256" key="5">
    <source>
        <dbReference type="ARBA" id="ARBA00047942"/>
    </source>
</evidence>
<protein>
    <recommendedName>
        <fullName evidence="1">site-specific DNA-methyltransferase (adenine-specific)</fullName>
        <ecNumber evidence="1">2.1.1.72</ecNumber>
    </recommendedName>
</protein>
<gene>
    <name evidence="8" type="ORF">EDC24_0137</name>
</gene>
<dbReference type="EMBL" id="RKRF01000007">
    <property type="protein sequence ID" value="RPF55266.1"/>
    <property type="molecule type" value="Genomic_DNA"/>
</dbReference>
<dbReference type="PROSITE" id="PS00092">
    <property type="entry name" value="N6_MTASE"/>
    <property type="match status" value="1"/>
</dbReference>